<comment type="subcellular location">
    <subcellularLocation>
        <location evidence="7">Cell outer membrane</location>
        <topology evidence="7">Peripheral membrane protein</topology>
    </subcellularLocation>
</comment>
<dbReference type="InterPro" id="IPR003423">
    <property type="entry name" value="OMP_efflux"/>
</dbReference>
<keyword evidence="2 7" id="KW-0813">Transport</keyword>
<evidence type="ECO:0000256" key="6">
    <source>
        <dbReference type="ARBA" id="ARBA00023237"/>
    </source>
</evidence>
<dbReference type="GO" id="GO:0015562">
    <property type="term" value="F:efflux transmembrane transporter activity"/>
    <property type="evidence" value="ECO:0007669"/>
    <property type="project" value="InterPro"/>
</dbReference>
<accession>A0A2Z4RI39</accession>
<dbReference type="PANTHER" id="PTHR30026">
    <property type="entry name" value="OUTER MEMBRANE PROTEIN TOLC"/>
    <property type="match status" value="1"/>
</dbReference>
<dbReference type="Gene3D" id="1.20.1600.10">
    <property type="entry name" value="Outer membrane efflux proteins (OEP)"/>
    <property type="match status" value="1"/>
</dbReference>
<keyword evidence="3" id="KW-1134">Transmembrane beta strand</keyword>
<comment type="function">
    <text evidence="7">CyaE is necessary for transport of calmodulin-sensitive adenylate cyclase-hemolysin (cyclolysin).</text>
</comment>
<dbReference type="GO" id="GO:1990281">
    <property type="term" value="C:efflux pump complex"/>
    <property type="evidence" value="ECO:0007669"/>
    <property type="project" value="TreeGrafter"/>
</dbReference>
<dbReference type="EMBL" id="CP029693">
    <property type="protein sequence ID" value="AWY40752.1"/>
    <property type="molecule type" value="Genomic_DNA"/>
</dbReference>
<evidence type="ECO:0000256" key="7">
    <source>
        <dbReference type="PIRNR" id="PIRNR001892"/>
    </source>
</evidence>
<dbReference type="Proteomes" id="UP000250299">
    <property type="component" value="Chromosome"/>
</dbReference>
<dbReference type="PIRSF" id="PIRSF001892">
    <property type="entry name" value="CyaE"/>
    <property type="match status" value="1"/>
</dbReference>
<gene>
    <name evidence="8" type="ORF">DKY63_12960</name>
</gene>
<dbReference type="OrthoDB" id="5296315at2"/>
<dbReference type="InterPro" id="IPR028351">
    <property type="entry name" value="CyaE"/>
</dbReference>
<protein>
    <recommendedName>
        <fullName evidence="7">Protein CyaE</fullName>
    </recommendedName>
</protein>
<dbReference type="GO" id="GO:0031640">
    <property type="term" value="P:killing of cells of another organism"/>
    <property type="evidence" value="ECO:0007669"/>
    <property type="project" value="UniProtKB-KW"/>
</dbReference>
<keyword evidence="5 7" id="KW-0472">Membrane</keyword>
<dbReference type="InterPro" id="IPR051906">
    <property type="entry name" value="TolC-like"/>
</dbReference>
<dbReference type="SUPFAM" id="SSF56954">
    <property type="entry name" value="Outer membrane efflux proteins (OEP)"/>
    <property type="match status" value="1"/>
</dbReference>
<keyword evidence="6 7" id="KW-0998">Cell outer membrane</keyword>
<comment type="similarity">
    <text evidence="1 7">Belongs to the outer membrane factor (OMF) (TC 1.B.17) family.</text>
</comment>
<evidence type="ECO:0000256" key="2">
    <source>
        <dbReference type="ARBA" id="ARBA00022448"/>
    </source>
</evidence>
<proteinExistence type="inferred from homology"/>
<keyword evidence="7" id="KW-0204">Cytolysis</keyword>
<evidence type="ECO:0000256" key="5">
    <source>
        <dbReference type="ARBA" id="ARBA00023136"/>
    </source>
</evidence>
<sequence length="480" mass="52653">MTLLKSKPTKPLLILVLFYTYLLPIGSPASSLDIFSAQQTISKSYTNDITHGEFLCLFGNIPRELTLGEVIERILCNDPKTRLAWANAKAQAAQTGIAQSAYLPRLNGGIGVSHGSTVSNYEQRPELSNKGIQQQRTNRLSMSWVLFDFGRRDAALSSARQLLVAANANQDATLQNSFAGAAQLYYNAISAQRSLNVSTQIEVLAAKNLEAANAKYKAGTTALSDRLQAQTAYSQANLGRVRNAGALRTATGVIALRMGLPPDTSIKLSENLTPLPDTNFVKTVNELLAQAREDHPALIAAQARIKAAEANLQERRAAGRPTLSFTADISESQYNRSIALSGDRNDRDRTVGLQLSIPLFEGFERAYQIRNAQARLEASRVELIDTEQMVLIDLWTNYQTLSNETLSLKRTEDLVAQSRESLEVIQGRYQSGVGSMIELLNALTSYAAAEEQHIAVLSNWQLSRLRLASNLGRLGFWALP</sequence>
<evidence type="ECO:0000313" key="9">
    <source>
        <dbReference type="Proteomes" id="UP000250299"/>
    </source>
</evidence>
<dbReference type="Pfam" id="PF02321">
    <property type="entry name" value="OEP"/>
    <property type="match status" value="2"/>
</dbReference>
<name>A0A2Z4RI39_PSEPU</name>
<dbReference type="AlphaFoldDB" id="A0A2Z4RI39"/>
<organism evidence="8 9">
    <name type="scientific">Pseudomonas putida</name>
    <name type="common">Arthrobacter siderocapsulatus</name>
    <dbReference type="NCBI Taxonomy" id="303"/>
    <lineage>
        <taxon>Bacteria</taxon>
        <taxon>Pseudomonadati</taxon>
        <taxon>Pseudomonadota</taxon>
        <taxon>Gammaproteobacteria</taxon>
        <taxon>Pseudomonadales</taxon>
        <taxon>Pseudomonadaceae</taxon>
        <taxon>Pseudomonas</taxon>
    </lineage>
</organism>
<dbReference type="GO" id="GO:0009279">
    <property type="term" value="C:cell outer membrane"/>
    <property type="evidence" value="ECO:0007669"/>
    <property type="project" value="UniProtKB-SubCell"/>
</dbReference>
<evidence type="ECO:0000256" key="4">
    <source>
        <dbReference type="ARBA" id="ARBA00022692"/>
    </source>
</evidence>
<reference evidence="8 9" key="1">
    <citation type="submission" date="2018-05" db="EMBL/GenBank/DDBJ databases">
        <title>Whole genome sequence of Pseudomonas putida JBC17.</title>
        <authorList>
            <person name="Lee Y.H."/>
            <person name="David K."/>
        </authorList>
    </citation>
    <scope>NUCLEOTIDE SEQUENCE [LARGE SCALE GENOMIC DNA]</scope>
    <source>
        <strain evidence="8 9">JBC17</strain>
    </source>
</reference>
<keyword evidence="7" id="KW-0354">Hemolysis</keyword>
<evidence type="ECO:0000256" key="3">
    <source>
        <dbReference type="ARBA" id="ARBA00022452"/>
    </source>
</evidence>
<keyword evidence="4" id="KW-0812">Transmembrane</keyword>
<evidence type="ECO:0000313" key="8">
    <source>
        <dbReference type="EMBL" id="AWY40752.1"/>
    </source>
</evidence>
<evidence type="ECO:0000256" key="1">
    <source>
        <dbReference type="ARBA" id="ARBA00007613"/>
    </source>
</evidence>
<dbReference type="GO" id="GO:0015288">
    <property type="term" value="F:porin activity"/>
    <property type="evidence" value="ECO:0007669"/>
    <property type="project" value="TreeGrafter"/>
</dbReference>
<dbReference type="PANTHER" id="PTHR30026:SF20">
    <property type="entry name" value="OUTER MEMBRANE PROTEIN TOLC"/>
    <property type="match status" value="1"/>
</dbReference>